<evidence type="ECO:0000313" key="2">
    <source>
        <dbReference type="EMBL" id="CAE8656536.1"/>
    </source>
</evidence>
<proteinExistence type="predicted"/>
<keyword evidence="3" id="KW-1185">Reference proteome</keyword>
<evidence type="ECO:0000313" key="3">
    <source>
        <dbReference type="Proteomes" id="UP000654075"/>
    </source>
</evidence>
<dbReference type="EMBL" id="CAJNNV010030218">
    <property type="protein sequence ID" value="CAE8631827.1"/>
    <property type="molecule type" value="Genomic_DNA"/>
</dbReference>
<sequence>PWKLTEFVIVLDERRETEISRQRAECLLSLVSRIVGLGARCNMKAFVDKLFVNQANIKFVGLLEQLFDLSAGAVRRGMDAQKELQLSVAEFEQHATLLKEAFPYQG</sequence>
<comment type="caution">
    <text evidence="1">The sequence shown here is derived from an EMBL/GenBank/DDBJ whole genome shotgun (WGS) entry which is preliminary data.</text>
</comment>
<dbReference type="EMBL" id="CAJNNW010014358">
    <property type="protein sequence ID" value="CAE8656536.1"/>
    <property type="molecule type" value="Genomic_DNA"/>
</dbReference>
<organism evidence="1 3">
    <name type="scientific">Polarella glacialis</name>
    <name type="common">Dinoflagellate</name>
    <dbReference type="NCBI Taxonomy" id="89957"/>
    <lineage>
        <taxon>Eukaryota</taxon>
        <taxon>Sar</taxon>
        <taxon>Alveolata</taxon>
        <taxon>Dinophyceae</taxon>
        <taxon>Suessiales</taxon>
        <taxon>Suessiaceae</taxon>
        <taxon>Polarella</taxon>
    </lineage>
</organism>
<accession>A0A813H2F3</accession>
<gene>
    <name evidence="1" type="ORF">PGLA1383_LOCUS47829</name>
    <name evidence="2" type="ORF">PGLA2088_LOCUS12224</name>
</gene>
<feature type="non-terminal residue" evidence="1">
    <location>
        <position position="1"/>
    </location>
</feature>
<dbReference type="Proteomes" id="UP000626109">
    <property type="component" value="Unassembled WGS sequence"/>
</dbReference>
<evidence type="ECO:0000313" key="1">
    <source>
        <dbReference type="EMBL" id="CAE8631827.1"/>
    </source>
</evidence>
<dbReference type="AlphaFoldDB" id="A0A813H2F3"/>
<name>A0A813H2F3_POLGL</name>
<dbReference type="Proteomes" id="UP000654075">
    <property type="component" value="Unassembled WGS sequence"/>
</dbReference>
<reference evidence="1" key="1">
    <citation type="submission" date="2021-02" db="EMBL/GenBank/DDBJ databases">
        <authorList>
            <person name="Dougan E. K."/>
            <person name="Rhodes N."/>
            <person name="Thang M."/>
            <person name="Chan C."/>
        </authorList>
    </citation>
    <scope>NUCLEOTIDE SEQUENCE</scope>
</reference>
<protein>
    <submittedName>
        <fullName evidence="1">Uncharacterized protein</fullName>
    </submittedName>
</protein>